<evidence type="ECO:0000256" key="2">
    <source>
        <dbReference type="ARBA" id="ARBA00023002"/>
    </source>
</evidence>
<evidence type="ECO:0000313" key="6">
    <source>
        <dbReference type="Proteomes" id="UP000199375"/>
    </source>
</evidence>
<comment type="similarity">
    <text evidence="1 3">Belongs to the short-chain dehydrogenases/reductases (SDR) family.</text>
</comment>
<evidence type="ECO:0000256" key="3">
    <source>
        <dbReference type="RuleBase" id="RU000363"/>
    </source>
</evidence>
<evidence type="ECO:0000259" key="4">
    <source>
        <dbReference type="SMART" id="SM00822"/>
    </source>
</evidence>
<dbReference type="InterPro" id="IPR020904">
    <property type="entry name" value="Sc_DH/Rdtase_CS"/>
</dbReference>
<dbReference type="SUPFAM" id="SSF51735">
    <property type="entry name" value="NAD(P)-binding Rossmann-fold domains"/>
    <property type="match status" value="1"/>
</dbReference>
<evidence type="ECO:0000313" key="5">
    <source>
        <dbReference type="EMBL" id="SCF15978.1"/>
    </source>
</evidence>
<reference evidence="5 6" key="1">
    <citation type="submission" date="2016-06" db="EMBL/GenBank/DDBJ databases">
        <authorList>
            <person name="Kjaerup R.B."/>
            <person name="Dalgaard T.S."/>
            <person name="Juul-Madsen H.R."/>
        </authorList>
    </citation>
    <scope>NUCLEOTIDE SEQUENCE [LARGE SCALE GENOMIC DNA]</scope>
    <source>
        <strain evidence="5 6">DSM 45626</strain>
    </source>
</reference>
<dbReference type="EMBL" id="FMCW01000035">
    <property type="protein sequence ID" value="SCF15978.1"/>
    <property type="molecule type" value="Genomic_DNA"/>
</dbReference>
<proteinExistence type="inferred from homology"/>
<dbReference type="PANTHER" id="PTHR45024:SF2">
    <property type="entry name" value="SCP2 DOMAIN-CONTAINING PROTEIN"/>
    <property type="match status" value="1"/>
</dbReference>
<dbReference type="InterPro" id="IPR057326">
    <property type="entry name" value="KR_dom"/>
</dbReference>
<protein>
    <submittedName>
        <fullName evidence="5">NAD(P)-dependent dehydrogenase, short-chain alcohol dehydrogenase family</fullName>
    </submittedName>
</protein>
<dbReference type="Proteomes" id="UP000199375">
    <property type="component" value="Unassembled WGS sequence"/>
</dbReference>
<dbReference type="Pfam" id="PF00106">
    <property type="entry name" value="adh_short"/>
    <property type="match status" value="1"/>
</dbReference>
<name>A0A1C4Y5H1_9ACTN</name>
<dbReference type="InterPro" id="IPR002347">
    <property type="entry name" value="SDR_fam"/>
</dbReference>
<dbReference type="Gene3D" id="3.40.50.720">
    <property type="entry name" value="NAD(P)-binding Rossmann-like Domain"/>
    <property type="match status" value="1"/>
</dbReference>
<gene>
    <name evidence="5" type="ORF">GA0070558_13541</name>
</gene>
<dbReference type="InterPro" id="IPR036291">
    <property type="entry name" value="NAD(P)-bd_dom_sf"/>
</dbReference>
<dbReference type="PRINTS" id="PR00081">
    <property type="entry name" value="GDHRDH"/>
</dbReference>
<evidence type="ECO:0000256" key="1">
    <source>
        <dbReference type="ARBA" id="ARBA00006484"/>
    </source>
</evidence>
<organism evidence="5 6">
    <name type="scientific">Micromonospora haikouensis</name>
    <dbReference type="NCBI Taxonomy" id="686309"/>
    <lineage>
        <taxon>Bacteria</taxon>
        <taxon>Bacillati</taxon>
        <taxon>Actinomycetota</taxon>
        <taxon>Actinomycetes</taxon>
        <taxon>Micromonosporales</taxon>
        <taxon>Micromonosporaceae</taxon>
        <taxon>Micromonospora</taxon>
    </lineage>
</organism>
<sequence>MSARVTLDGRVVVVTGAGNGIGRAHALSLAERGAAVVVNDLGGAVDGSGSSGEAEQVVAEIRAAGGTAVASTDSVATAEGGASLVRRAVDAYGRLDAVIHNAGILRDRTLAKMGDEDVAAVLDVHLAGAFHVLRPAWPHLVERGYGRIVLTSSSSGLFGNFGQANYGAAKAGLVGLMNVLALEGARHGILVNAIAPTAATRMTENLLGDLADRFDPRHVAAVATYLASERCRINRHILTVGGGRVGRIFLGVTPGWYGGPEPATPDDIDGSIDDICRLDDFVVPDSGADEVTLIQRVLAGPPGSAA</sequence>
<dbReference type="SMART" id="SM00822">
    <property type="entry name" value="PKS_KR"/>
    <property type="match status" value="1"/>
</dbReference>
<dbReference type="PANTHER" id="PTHR45024">
    <property type="entry name" value="DEHYDROGENASES, SHORT CHAIN"/>
    <property type="match status" value="1"/>
</dbReference>
<keyword evidence="2" id="KW-0560">Oxidoreductase</keyword>
<dbReference type="RefSeq" id="WP_091285151.1">
    <property type="nucleotide sequence ID" value="NZ_FMCW01000035.1"/>
</dbReference>
<feature type="domain" description="Ketoreductase" evidence="4">
    <location>
        <begin position="10"/>
        <end position="205"/>
    </location>
</feature>
<dbReference type="PRINTS" id="PR00080">
    <property type="entry name" value="SDRFAMILY"/>
</dbReference>
<dbReference type="InterPro" id="IPR051687">
    <property type="entry name" value="Peroxisomal_Beta-Oxidation"/>
</dbReference>
<dbReference type="GO" id="GO:0016491">
    <property type="term" value="F:oxidoreductase activity"/>
    <property type="evidence" value="ECO:0007669"/>
    <property type="project" value="UniProtKB-KW"/>
</dbReference>
<accession>A0A1C4Y5H1</accession>
<dbReference type="AlphaFoldDB" id="A0A1C4Y5H1"/>
<dbReference type="PROSITE" id="PS00061">
    <property type="entry name" value="ADH_SHORT"/>
    <property type="match status" value="1"/>
</dbReference>